<feature type="region of interest" description="Disordered" evidence="1">
    <location>
        <begin position="81"/>
        <end position="112"/>
    </location>
</feature>
<reference evidence="3" key="2">
    <citation type="submission" date="2010-07" db="EMBL/GenBank/DDBJ databases">
        <authorList>
            <consortium name="The Broad Institute Genome Sequencing Platform"/>
            <consortium name="Broad Institute Genome Sequencing Center for Infectious Disease"/>
            <person name="Ma L.-J."/>
            <person name="Dead R."/>
            <person name="Young S."/>
            <person name="Zeng Q."/>
            <person name="Koehrsen M."/>
            <person name="Alvarado L."/>
            <person name="Berlin A."/>
            <person name="Chapman S.B."/>
            <person name="Chen Z."/>
            <person name="Freedman E."/>
            <person name="Gellesch M."/>
            <person name="Goldberg J."/>
            <person name="Griggs A."/>
            <person name="Gujja S."/>
            <person name="Heilman E.R."/>
            <person name="Heiman D."/>
            <person name="Hepburn T."/>
            <person name="Howarth C."/>
            <person name="Jen D."/>
            <person name="Larson L."/>
            <person name="Mehta T."/>
            <person name="Neiman D."/>
            <person name="Pearson M."/>
            <person name="Roberts A."/>
            <person name="Saif S."/>
            <person name="Shea T."/>
            <person name="Shenoy N."/>
            <person name="Sisk P."/>
            <person name="Stolte C."/>
            <person name="Sykes S."/>
            <person name="Walk T."/>
            <person name="White J."/>
            <person name="Yandava C."/>
            <person name="Haas B."/>
            <person name="Nusbaum C."/>
            <person name="Birren B."/>
        </authorList>
    </citation>
    <scope>NUCLEOTIDE SEQUENCE</scope>
    <source>
        <strain evidence="3">R3-111a-1</strain>
    </source>
</reference>
<gene>
    <name evidence="4" type="primary">20348146</name>
    <name evidence="3" type="ORF">GGTG_07688</name>
</gene>
<accession>J3P2E1</accession>
<dbReference type="VEuPathDB" id="FungiDB:GGTG_07688"/>
<keyword evidence="2" id="KW-0732">Signal</keyword>
<feature type="compositionally biased region" description="Basic and acidic residues" evidence="1">
    <location>
        <begin position="93"/>
        <end position="104"/>
    </location>
</feature>
<evidence type="ECO:0000313" key="4">
    <source>
        <dbReference type="EnsemblFungi" id="EJT73833"/>
    </source>
</evidence>
<dbReference type="RefSeq" id="XP_009223777.1">
    <property type="nucleotide sequence ID" value="XM_009225513.1"/>
</dbReference>
<evidence type="ECO:0000313" key="3">
    <source>
        <dbReference type="EMBL" id="EJT73833.1"/>
    </source>
</evidence>
<reference evidence="4" key="5">
    <citation type="submission" date="2018-04" db="UniProtKB">
        <authorList>
            <consortium name="EnsemblFungi"/>
        </authorList>
    </citation>
    <scope>IDENTIFICATION</scope>
    <source>
        <strain evidence="4">R3-111a-1</strain>
    </source>
</reference>
<reference evidence="3" key="3">
    <citation type="submission" date="2010-09" db="EMBL/GenBank/DDBJ databases">
        <title>Annotation of Gaeumannomyces graminis var. tritici R3-111a-1.</title>
        <authorList>
            <consortium name="The Broad Institute Genome Sequencing Platform"/>
            <person name="Ma L.-J."/>
            <person name="Dead R."/>
            <person name="Young S.K."/>
            <person name="Zeng Q."/>
            <person name="Gargeya S."/>
            <person name="Fitzgerald M."/>
            <person name="Haas B."/>
            <person name="Abouelleil A."/>
            <person name="Alvarado L."/>
            <person name="Arachchi H.M."/>
            <person name="Berlin A."/>
            <person name="Brown A."/>
            <person name="Chapman S.B."/>
            <person name="Chen Z."/>
            <person name="Dunbar C."/>
            <person name="Freedman E."/>
            <person name="Gearin G."/>
            <person name="Gellesch M."/>
            <person name="Goldberg J."/>
            <person name="Griggs A."/>
            <person name="Gujja S."/>
            <person name="Heiman D."/>
            <person name="Howarth C."/>
            <person name="Larson L."/>
            <person name="Lui A."/>
            <person name="MacDonald P.J.P."/>
            <person name="Mehta T."/>
            <person name="Montmayeur A."/>
            <person name="Murphy C."/>
            <person name="Neiman D."/>
            <person name="Pearson M."/>
            <person name="Priest M."/>
            <person name="Roberts A."/>
            <person name="Saif S."/>
            <person name="Shea T."/>
            <person name="Shenoy N."/>
            <person name="Sisk P."/>
            <person name="Stolte C."/>
            <person name="Sykes S."/>
            <person name="Yandava C."/>
            <person name="Wortman J."/>
            <person name="Nusbaum C."/>
            <person name="Birren B."/>
        </authorList>
    </citation>
    <scope>NUCLEOTIDE SEQUENCE</scope>
    <source>
        <strain evidence="3">R3-111a-1</strain>
    </source>
</reference>
<organism evidence="3">
    <name type="scientific">Gaeumannomyces tritici (strain R3-111a-1)</name>
    <name type="common">Wheat and barley take-all root rot fungus</name>
    <name type="synonym">Gaeumannomyces graminis var. tritici</name>
    <dbReference type="NCBI Taxonomy" id="644352"/>
    <lineage>
        <taxon>Eukaryota</taxon>
        <taxon>Fungi</taxon>
        <taxon>Dikarya</taxon>
        <taxon>Ascomycota</taxon>
        <taxon>Pezizomycotina</taxon>
        <taxon>Sordariomycetes</taxon>
        <taxon>Sordariomycetidae</taxon>
        <taxon>Magnaporthales</taxon>
        <taxon>Magnaporthaceae</taxon>
        <taxon>Gaeumannomyces</taxon>
    </lineage>
</organism>
<dbReference type="EnsemblFungi" id="EJT73833">
    <property type="protein sequence ID" value="EJT73833"/>
    <property type="gene ID" value="GGTG_07688"/>
</dbReference>
<dbReference type="OrthoDB" id="10619459at2759"/>
<dbReference type="eggNOG" id="ENOG502RNFU">
    <property type="taxonomic scope" value="Eukaryota"/>
</dbReference>
<evidence type="ECO:0000256" key="2">
    <source>
        <dbReference type="SAM" id="SignalP"/>
    </source>
</evidence>
<sequence length="112" mass="11655">MHFITIAQVAATLAVALPAFALPVLPDQAMAAPLSRRQAACQFGADGKVTSKGACKYVSTPPKKVMAGTLWLPGKGGINPLDLPTGGDGSMYGKRDEVAEQAKEAEEEADLE</sequence>
<dbReference type="Proteomes" id="UP000006039">
    <property type="component" value="Unassembled WGS sequence"/>
</dbReference>
<reference evidence="4" key="4">
    <citation type="journal article" date="2015" name="G3 (Bethesda)">
        <title>Genome sequences of three phytopathogenic species of the Magnaporthaceae family of fungi.</title>
        <authorList>
            <person name="Okagaki L.H."/>
            <person name="Nunes C.C."/>
            <person name="Sailsbery J."/>
            <person name="Clay B."/>
            <person name="Brown D."/>
            <person name="John T."/>
            <person name="Oh Y."/>
            <person name="Young N."/>
            <person name="Fitzgerald M."/>
            <person name="Haas B.J."/>
            <person name="Zeng Q."/>
            <person name="Young S."/>
            <person name="Adiconis X."/>
            <person name="Fan L."/>
            <person name="Levin J.Z."/>
            <person name="Mitchell T.K."/>
            <person name="Okubara P.A."/>
            <person name="Farman M.L."/>
            <person name="Kohn L.M."/>
            <person name="Birren B."/>
            <person name="Ma L.-J."/>
            <person name="Dean R.A."/>
        </authorList>
    </citation>
    <scope>NUCLEOTIDE SEQUENCE</scope>
    <source>
        <strain evidence="4">R3-111a-1</strain>
    </source>
</reference>
<feature type="signal peptide" evidence="2">
    <location>
        <begin position="1"/>
        <end position="21"/>
    </location>
</feature>
<dbReference type="EMBL" id="GL385398">
    <property type="protein sequence ID" value="EJT73833.1"/>
    <property type="molecule type" value="Genomic_DNA"/>
</dbReference>
<feature type="chain" id="PRO_5015094837" evidence="2">
    <location>
        <begin position="22"/>
        <end position="112"/>
    </location>
</feature>
<dbReference type="HOGENOM" id="CLU_2146032_0_0_1"/>
<proteinExistence type="predicted"/>
<keyword evidence="5" id="KW-1185">Reference proteome</keyword>
<dbReference type="GeneID" id="20348146"/>
<evidence type="ECO:0000313" key="5">
    <source>
        <dbReference type="Proteomes" id="UP000006039"/>
    </source>
</evidence>
<reference evidence="5" key="1">
    <citation type="submission" date="2010-07" db="EMBL/GenBank/DDBJ databases">
        <title>The genome sequence of Gaeumannomyces graminis var. tritici strain R3-111a-1.</title>
        <authorList>
            <consortium name="The Broad Institute Genome Sequencing Platform"/>
            <person name="Ma L.-J."/>
            <person name="Dead R."/>
            <person name="Young S."/>
            <person name="Zeng Q."/>
            <person name="Koehrsen M."/>
            <person name="Alvarado L."/>
            <person name="Berlin A."/>
            <person name="Chapman S.B."/>
            <person name="Chen Z."/>
            <person name="Freedman E."/>
            <person name="Gellesch M."/>
            <person name="Goldberg J."/>
            <person name="Griggs A."/>
            <person name="Gujja S."/>
            <person name="Heilman E.R."/>
            <person name="Heiman D."/>
            <person name="Hepburn T."/>
            <person name="Howarth C."/>
            <person name="Jen D."/>
            <person name="Larson L."/>
            <person name="Mehta T."/>
            <person name="Neiman D."/>
            <person name="Pearson M."/>
            <person name="Roberts A."/>
            <person name="Saif S."/>
            <person name="Shea T."/>
            <person name="Shenoy N."/>
            <person name="Sisk P."/>
            <person name="Stolte C."/>
            <person name="Sykes S."/>
            <person name="Walk T."/>
            <person name="White J."/>
            <person name="Yandava C."/>
            <person name="Haas B."/>
            <person name="Nusbaum C."/>
            <person name="Birren B."/>
        </authorList>
    </citation>
    <scope>NUCLEOTIDE SEQUENCE [LARGE SCALE GENOMIC DNA]</scope>
    <source>
        <strain evidence="5">R3-111a-1</strain>
    </source>
</reference>
<evidence type="ECO:0000256" key="1">
    <source>
        <dbReference type="SAM" id="MobiDB-lite"/>
    </source>
</evidence>
<protein>
    <submittedName>
        <fullName evidence="3 4">Uncharacterized protein</fullName>
    </submittedName>
</protein>
<name>J3P2E1_GAET3</name>
<dbReference type="AlphaFoldDB" id="J3P2E1"/>